<keyword evidence="1" id="KW-0732">Signal</keyword>
<dbReference type="PROSITE" id="PS50092">
    <property type="entry name" value="TSP1"/>
    <property type="match status" value="1"/>
</dbReference>
<name>G0NA76_CAEBE</name>
<dbReference type="EMBL" id="GL379853">
    <property type="protein sequence ID" value="EGT55935.1"/>
    <property type="molecule type" value="Genomic_DNA"/>
</dbReference>
<evidence type="ECO:0000313" key="2">
    <source>
        <dbReference type="EMBL" id="EGT55935.1"/>
    </source>
</evidence>
<dbReference type="InParanoid" id="G0NA76"/>
<dbReference type="Proteomes" id="UP000008068">
    <property type="component" value="Unassembled WGS sequence"/>
</dbReference>
<evidence type="ECO:0000313" key="3">
    <source>
        <dbReference type="Proteomes" id="UP000008068"/>
    </source>
</evidence>
<organism evidence="3">
    <name type="scientific">Caenorhabditis brenneri</name>
    <name type="common">Nematode worm</name>
    <dbReference type="NCBI Taxonomy" id="135651"/>
    <lineage>
        <taxon>Eukaryota</taxon>
        <taxon>Metazoa</taxon>
        <taxon>Ecdysozoa</taxon>
        <taxon>Nematoda</taxon>
        <taxon>Chromadorea</taxon>
        <taxon>Rhabditida</taxon>
        <taxon>Rhabditina</taxon>
        <taxon>Rhabditomorpha</taxon>
        <taxon>Rhabditoidea</taxon>
        <taxon>Rhabditidae</taxon>
        <taxon>Peloderinae</taxon>
        <taxon>Caenorhabditis</taxon>
    </lineage>
</organism>
<sequence length="299" mass="32014">MTSSMLFISLVIILLMINSSAQISPCTQADANGCPPAGVWGEWKTVGNTKCDMDCGGCGTLYQERECLSESICSCTGSSTRYVACNFDVCKYPSQKSCCTPYLPMVLNGTYTCGPAPKTIENSACCPQKDLLSAWAGWELIGSQWTRTRKCLTASIECPCTGQTLTETRAACPCAQPADATVPCANVALGKPIYYRAIVVNDATCTADLILIGETQGNKTYCKTLTDGYGAARGFQGAMLIMREVSGTCTTDTVFDCSAGVDPVNKRQNGTFTCNPDTGNWVYDYTGKEINAIVQGVWL</sequence>
<dbReference type="PANTHER" id="PTHR31936">
    <property type="entry name" value="PROTEIN CBG18744"/>
    <property type="match status" value="1"/>
</dbReference>
<feature type="signal peptide" evidence="1">
    <location>
        <begin position="1"/>
        <end position="21"/>
    </location>
</feature>
<dbReference type="InterPro" id="IPR000884">
    <property type="entry name" value="TSP1_rpt"/>
</dbReference>
<reference evidence="3" key="1">
    <citation type="submission" date="2011-07" db="EMBL/GenBank/DDBJ databases">
        <authorList>
            <consortium name="Caenorhabditis brenneri Sequencing and Analysis Consortium"/>
            <person name="Wilson R.K."/>
        </authorList>
    </citation>
    <scope>NUCLEOTIDE SEQUENCE [LARGE SCALE GENOMIC DNA]</scope>
    <source>
        <strain evidence="3">PB2801</strain>
    </source>
</reference>
<feature type="chain" id="PRO_5003405467" evidence="1">
    <location>
        <begin position="22"/>
        <end position="299"/>
    </location>
</feature>
<dbReference type="HOGENOM" id="CLU_074198_0_0_1"/>
<dbReference type="STRING" id="135651.G0NA76"/>
<accession>G0NA76</accession>
<dbReference type="PANTHER" id="PTHR31936:SF5">
    <property type="entry name" value="VENOM PROTEIN"/>
    <property type="match status" value="1"/>
</dbReference>
<gene>
    <name evidence="2" type="ORF">CAEBREN_28851</name>
</gene>
<dbReference type="eggNOG" id="ENOG502THAM">
    <property type="taxonomic scope" value="Eukaryota"/>
</dbReference>
<dbReference type="OrthoDB" id="5876856at2759"/>
<protein>
    <submittedName>
        <fullName evidence="2">Uncharacterized protein</fullName>
    </submittedName>
</protein>
<evidence type="ECO:0000256" key="1">
    <source>
        <dbReference type="SAM" id="SignalP"/>
    </source>
</evidence>
<keyword evidence="3" id="KW-1185">Reference proteome</keyword>
<dbReference type="FunCoup" id="G0NA76">
    <property type="interactions" value="5"/>
</dbReference>
<proteinExistence type="predicted"/>
<dbReference type="AlphaFoldDB" id="G0NA76"/>